<dbReference type="SUPFAM" id="SSF52540">
    <property type="entry name" value="P-loop containing nucleoside triphosphate hydrolases"/>
    <property type="match status" value="1"/>
</dbReference>
<evidence type="ECO:0000259" key="4">
    <source>
        <dbReference type="PROSITE" id="PS51196"/>
    </source>
</evidence>
<feature type="domain" description="SecA family profile" evidence="4">
    <location>
        <begin position="358"/>
        <end position="878"/>
    </location>
</feature>
<dbReference type="SUPFAM" id="SSF81767">
    <property type="entry name" value="Pre-protein crosslinking domain of SecA"/>
    <property type="match status" value="1"/>
</dbReference>
<evidence type="ECO:0008006" key="7">
    <source>
        <dbReference type="Google" id="ProtNLM"/>
    </source>
</evidence>
<keyword evidence="1" id="KW-0813">Transport</keyword>
<dbReference type="GO" id="GO:0017038">
    <property type="term" value="P:protein import"/>
    <property type="evidence" value="ECO:0007669"/>
    <property type="project" value="InterPro"/>
</dbReference>
<dbReference type="GO" id="GO:0016020">
    <property type="term" value="C:membrane"/>
    <property type="evidence" value="ECO:0007669"/>
    <property type="project" value="InterPro"/>
</dbReference>
<dbReference type="PROSITE" id="PS51192">
    <property type="entry name" value="HELICASE_ATP_BIND_1"/>
    <property type="match status" value="1"/>
</dbReference>
<evidence type="ECO:0000256" key="2">
    <source>
        <dbReference type="ARBA" id="ARBA00023010"/>
    </source>
</evidence>
<dbReference type="InterPro" id="IPR014001">
    <property type="entry name" value="Helicase_ATP-bd"/>
</dbReference>
<evidence type="ECO:0000313" key="5">
    <source>
        <dbReference type="EMBL" id="CAF4073191.1"/>
    </source>
</evidence>
<gene>
    <name evidence="5" type="ORF">JBS370_LOCUS30275</name>
</gene>
<dbReference type="AlphaFoldDB" id="A0A819TDY7"/>
<protein>
    <recommendedName>
        <fullName evidence="7">Protein translocase subunit SecA</fullName>
    </recommendedName>
</protein>
<dbReference type="InterPro" id="IPR011130">
    <property type="entry name" value="SecA_preprotein_X-link_dom"/>
</dbReference>
<dbReference type="InterPro" id="IPR000185">
    <property type="entry name" value="SecA"/>
</dbReference>
<keyword evidence="2" id="KW-0811">Translocation</keyword>
<dbReference type="PANTHER" id="PTHR30612:SF0">
    <property type="entry name" value="CHLOROPLAST PROTEIN-TRANSPORTING ATPASE"/>
    <property type="match status" value="1"/>
</dbReference>
<comment type="caution">
    <text evidence="5">The sequence shown here is derived from an EMBL/GenBank/DDBJ whole genome shotgun (WGS) entry which is preliminary data.</text>
</comment>
<keyword evidence="1" id="KW-0653">Protein transport</keyword>
<dbReference type="InterPro" id="IPR036670">
    <property type="entry name" value="SecA_X-link_sf"/>
</dbReference>
<accession>A0A819TDY7</accession>
<dbReference type="GO" id="GO:0005524">
    <property type="term" value="F:ATP binding"/>
    <property type="evidence" value="ECO:0007669"/>
    <property type="project" value="InterPro"/>
</dbReference>
<dbReference type="Proteomes" id="UP000663836">
    <property type="component" value="Unassembled WGS sequence"/>
</dbReference>
<dbReference type="Pfam" id="PF07517">
    <property type="entry name" value="SecA_DEAD"/>
    <property type="match status" value="1"/>
</dbReference>
<evidence type="ECO:0000256" key="1">
    <source>
        <dbReference type="ARBA" id="ARBA00022927"/>
    </source>
</evidence>
<dbReference type="GO" id="GO:0006605">
    <property type="term" value="P:protein targeting"/>
    <property type="evidence" value="ECO:0007669"/>
    <property type="project" value="InterPro"/>
</dbReference>
<dbReference type="PANTHER" id="PTHR30612">
    <property type="entry name" value="SECA INNER MEMBRANE COMPONENT OF SEC PROTEIN SECRETION SYSTEM"/>
    <property type="match status" value="1"/>
</dbReference>
<dbReference type="PRINTS" id="PR00906">
    <property type="entry name" value="SECA"/>
</dbReference>
<proteinExistence type="predicted"/>
<dbReference type="EMBL" id="CAJOBD010006890">
    <property type="protein sequence ID" value="CAF4073191.1"/>
    <property type="molecule type" value="Genomic_DNA"/>
</dbReference>
<dbReference type="InterPro" id="IPR027417">
    <property type="entry name" value="P-loop_NTPase"/>
</dbReference>
<dbReference type="PROSITE" id="PS51196">
    <property type="entry name" value="SECA_MOTOR_DEAD"/>
    <property type="match status" value="1"/>
</dbReference>
<organism evidence="5 6">
    <name type="scientific">Rotaria sordida</name>
    <dbReference type="NCBI Taxonomy" id="392033"/>
    <lineage>
        <taxon>Eukaryota</taxon>
        <taxon>Metazoa</taxon>
        <taxon>Spiralia</taxon>
        <taxon>Gnathifera</taxon>
        <taxon>Rotifera</taxon>
        <taxon>Eurotatoria</taxon>
        <taxon>Bdelloidea</taxon>
        <taxon>Philodinida</taxon>
        <taxon>Philodinidae</taxon>
        <taxon>Rotaria</taxon>
    </lineage>
</organism>
<evidence type="ECO:0000259" key="3">
    <source>
        <dbReference type="PROSITE" id="PS51192"/>
    </source>
</evidence>
<name>A0A819TDY7_9BILA</name>
<feature type="domain" description="Helicase ATP-binding" evidence="3">
    <location>
        <begin position="490"/>
        <end position="647"/>
    </location>
</feature>
<dbReference type="SMART" id="SM00957">
    <property type="entry name" value="SecA_DEAD"/>
    <property type="match status" value="1"/>
</dbReference>
<dbReference type="Gene3D" id="3.40.50.300">
    <property type="entry name" value="P-loop containing nucleotide triphosphate hydrolases"/>
    <property type="match status" value="1"/>
</dbReference>
<dbReference type="Gene3D" id="3.90.1440.10">
    <property type="entry name" value="SecA, preprotein cross-linking domain"/>
    <property type="match status" value="1"/>
</dbReference>
<dbReference type="Pfam" id="PF01043">
    <property type="entry name" value="SecA_PP_bind"/>
    <property type="match status" value="1"/>
</dbReference>
<evidence type="ECO:0000313" key="6">
    <source>
        <dbReference type="Proteomes" id="UP000663836"/>
    </source>
</evidence>
<sequence length="878" mass="101404">MYAFKTDNQNVIRQSISGFKTLRSLHQIELDKESIEVFLQLAKDGICDANIKHEIDELLSRSKLGANQKIEYELAFLMCDSDAEFLDKLAKFDKPALLKQNFDRINSIIDGRPELKFQALKILLNCSNKKDISDKFLDSIAVLLESTNSKRIKSLCSKLISEVAKSGRIVTNKIISLVLDQDENENPIDILKSILENQEIPEELEDRIKLSLDIHSMIENNLSNDNVLIRSWSFRGLKAAYEKGSKSSIFKEWYDKETTMSTLKRSLEIKFLGNQIEHVDKLKLGIHLDRLLDQDWTFEQLNDLVRIFKQSNNQNKRQYFMNILETLSHYKISSKNKEKLLFTLKNTPENCLREINKIAIEQYFSDKSQEKNSKELIDELKTLNCDNKNLTDLTEQKLIEWTEDINNPSLISLLLNEKDKNENLPINSKPITKWTKDDIQKWAKKVKINIDTFTNTKDFIIEVLAVIKQATYLDTEFYLTNTQILSCLIALHPNNNQGRLLQVATGEGKSTIISVLAVFYALKGKTVDIVTSSPILAERDSKEKAKFYNMFGLGCSHNNDKTVYVSGIKTCYKKEIVYGEATQFQFDILRTEYAELNTLGNRKFEVAIIDEVDSMLIDDSSKIARLATTMSGMDQLQIIYHMLWNQFVFLQNRIISLDNKMYLFYGKIRFKQEKIILEYTNEQEEIETISDLKSHLASTSDISHIGQLLPENDILDVFIKKHLENYIKTFIQKNIKIPKNFLDFVNTQIPKWIENVITAYSYQENVHYVVHEGLIQPVDYYSTGIIQSTSNWSDGLHQFLQIKHNLKMTSETFTTNFLSNRGYFTKYSSNLFGLTGTLGSERAKQALVDIYNVDLVIIPSLRQKQHLFLPDIVAMVKS</sequence>
<reference evidence="5" key="1">
    <citation type="submission" date="2021-02" db="EMBL/GenBank/DDBJ databases">
        <authorList>
            <person name="Nowell W R."/>
        </authorList>
    </citation>
    <scope>NUCLEOTIDE SEQUENCE</scope>
</reference>
<dbReference type="InterPro" id="IPR011115">
    <property type="entry name" value="SecA_DEAD"/>
</dbReference>
<dbReference type="GO" id="GO:0006886">
    <property type="term" value="P:intracellular protein transport"/>
    <property type="evidence" value="ECO:0007669"/>
    <property type="project" value="InterPro"/>
</dbReference>
<dbReference type="InterPro" id="IPR014018">
    <property type="entry name" value="SecA_motor_DEAD"/>
</dbReference>